<organism evidence="1 2">
    <name type="scientific">Avena sativa</name>
    <name type="common">Oat</name>
    <dbReference type="NCBI Taxonomy" id="4498"/>
    <lineage>
        <taxon>Eukaryota</taxon>
        <taxon>Viridiplantae</taxon>
        <taxon>Streptophyta</taxon>
        <taxon>Embryophyta</taxon>
        <taxon>Tracheophyta</taxon>
        <taxon>Spermatophyta</taxon>
        <taxon>Magnoliopsida</taxon>
        <taxon>Liliopsida</taxon>
        <taxon>Poales</taxon>
        <taxon>Poaceae</taxon>
        <taxon>BOP clade</taxon>
        <taxon>Pooideae</taxon>
        <taxon>Poodae</taxon>
        <taxon>Poeae</taxon>
        <taxon>Poeae Chloroplast Group 1 (Aveneae type)</taxon>
        <taxon>Aveninae</taxon>
        <taxon>Avena</taxon>
    </lineage>
</organism>
<reference evidence="1" key="2">
    <citation type="submission" date="2025-09" db="UniProtKB">
        <authorList>
            <consortium name="EnsemblPlants"/>
        </authorList>
    </citation>
    <scope>IDENTIFICATION</scope>
</reference>
<accession>A0ACD5VHY9</accession>
<reference evidence="1" key="1">
    <citation type="submission" date="2021-05" db="EMBL/GenBank/DDBJ databases">
        <authorList>
            <person name="Scholz U."/>
            <person name="Mascher M."/>
            <person name="Fiebig A."/>
        </authorList>
    </citation>
    <scope>NUCLEOTIDE SEQUENCE [LARGE SCALE GENOMIC DNA]</scope>
</reference>
<keyword evidence="2" id="KW-1185">Reference proteome</keyword>
<dbReference type="Proteomes" id="UP001732700">
    <property type="component" value="Chromosome 3C"/>
</dbReference>
<name>A0ACD5VHY9_AVESA</name>
<evidence type="ECO:0000313" key="2">
    <source>
        <dbReference type="Proteomes" id="UP001732700"/>
    </source>
</evidence>
<dbReference type="EnsemblPlants" id="AVESA.00010b.r2.3CG0452570.1">
    <property type="protein sequence ID" value="AVESA.00010b.r2.3CG0452570.1.CDS"/>
    <property type="gene ID" value="AVESA.00010b.r2.3CG0452570"/>
</dbReference>
<protein>
    <submittedName>
        <fullName evidence="1">Uncharacterized protein</fullName>
    </submittedName>
</protein>
<sequence length="265" mass="29854">MQGQCCCLIVLILLDAAAAAADQVAYVTECQELCSSMARRTSGSSAAMARRLYLCLYNWVTFYGWAQVLYGAASALLLECGGHEAVYAAVERPLLFVQTATAVMEILHSVLGLVRSPVSATLPQIFERMYVTWGILWSFPEAQCHILVTSLILSWSITEIIRYPFFGTRETFGFAPSWLLWLRYNTSMVLYPIAMLSEVGLIILAMPSMKTSGKYCIRMPNKWNFSFDYRHASAVLLTFYVPGFMHMYSYMIARRKKVLSMAKTA</sequence>
<proteinExistence type="predicted"/>
<evidence type="ECO:0000313" key="1">
    <source>
        <dbReference type="EnsemblPlants" id="AVESA.00010b.r2.3CG0452570.1.CDS"/>
    </source>
</evidence>